<dbReference type="RefSeq" id="WP_107195416.1">
    <property type="nucleotide sequence ID" value="NZ_CP029462.1"/>
</dbReference>
<evidence type="ECO:0000313" key="5">
    <source>
        <dbReference type="Proteomes" id="UP000254337"/>
    </source>
</evidence>
<dbReference type="PANTHER" id="PTHR31302:SF0">
    <property type="entry name" value="TRANSMEMBRANE PROTEIN WITH METALLOPHOSPHOESTERASE DOMAIN"/>
    <property type="match status" value="1"/>
</dbReference>
<dbReference type="OrthoDB" id="9780884at2"/>
<dbReference type="Gene3D" id="3.60.21.10">
    <property type="match status" value="1"/>
</dbReference>
<reference evidence="4 5" key="1">
    <citation type="submission" date="2018-05" db="EMBL/GenBank/DDBJ databases">
        <title>Complete genome sequence of Megasphaera sp. AJH120T, isolated from the ceca of a chicken.</title>
        <authorList>
            <person name="Maki J."/>
            <person name="Looft T."/>
        </authorList>
    </citation>
    <scope>NUCLEOTIDE SEQUENCE [LARGE SCALE GENOMIC DNA]</scope>
    <source>
        <strain evidence="4 5">AJH120</strain>
    </source>
</reference>
<evidence type="ECO:0000313" key="4">
    <source>
        <dbReference type="EMBL" id="AXL21574.1"/>
    </source>
</evidence>
<dbReference type="InterPro" id="IPR029052">
    <property type="entry name" value="Metallo-depent_PP-like"/>
</dbReference>
<feature type="domain" description="Calcineurin-like phosphoesterase" evidence="3">
    <location>
        <begin position="149"/>
        <end position="304"/>
    </location>
</feature>
<keyword evidence="2" id="KW-0472">Membrane</keyword>
<gene>
    <name evidence="4" type="ORF">DKB62_08345</name>
</gene>
<proteinExistence type="inferred from homology"/>
<keyword evidence="2" id="KW-0812">Transmembrane</keyword>
<evidence type="ECO:0000259" key="3">
    <source>
        <dbReference type="Pfam" id="PF12850"/>
    </source>
</evidence>
<accession>A0A346B0D1</accession>
<dbReference type="InterPro" id="IPR051158">
    <property type="entry name" value="Metallophosphoesterase_sf"/>
</dbReference>
<feature type="transmembrane region" description="Helical" evidence="2">
    <location>
        <begin position="111"/>
        <end position="129"/>
    </location>
</feature>
<dbReference type="KEGG" id="meg:DKB62_08345"/>
<dbReference type="Pfam" id="PF12850">
    <property type="entry name" value="Metallophos_2"/>
    <property type="match status" value="1"/>
</dbReference>
<keyword evidence="5" id="KW-1185">Reference proteome</keyword>
<dbReference type="InterPro" id="IPR024654">
    <property type="entry name" value="Calcineurin-like_PHP_lpxH"/>
</dbReference>
<evidence type="ECO:0000256" key="1">
    <source>
        <dbReference type="ARBA" id="ARBA00008950"/>
    </source>
</evidence>
<protein>
    <recommendedName>
        <fullName evidence="3">Calcineurin-like phosphoesterase domain-containing protein</fullName>
    </recommendedName>
</protein>
<dbReference type="PANTHER" id="PTHR31302">
    <property type="entry name" value="TRANSMEMBRANE PROTEIN WITH METALLOPHOSPHOESTERASE DOMAIN-RELATED"/>
    <property type="match status" value="1"/>
</dbReference>
<organism evidence="4 5">
    <name type="scientific">Megasphaera stantonii</name>
    <dbReference type="NCBI Taxonomy" id="2144175"/>
    <lineage>
        <taxon>Bacteria</taxon>
        <taxon>Bacillati</taxon>
        <taxon>Bacillota</taxon>
        <taxon>Negativicutes</taxon>
        <taxon>Veillonellales</taxon>
        <taxon>Veillonellaceae</taxon>
        <taxon>Megasphaera</taxon>
    </lineage>
</organism>
<keyword evidence="2" id="KW-1133">Transmembrane helix</keyword>
<name>A0A346B0D1_9FIRM</name>
<dbReference type="SUPFAM" id="SSF56300">
    <property type="entry name" value="Metallo-dependent phosphatases"/>
    <property type="match status" value="1"/>
</dbReference>
<comment type="similarity">
    <text evidence="1">Belongs to the metallophosphoesterase superfamily. YfcE family.</text>
</comment>
<feature type="transmembrane region" description="Helical" evidence="2">
    <location>
        <begin position="38"/>
        <end position="63"/>
    </location>
</feature>
<evidence type="ECO:0000256" key="2">
    <source>
        <dbReference type="SAM" id="Phobius"/>
    </source>
</evidence>
<sequence length="361" mass="40554">MFNRTAFFWKIGVLSLVGSVAAWPMYCASVPWLDTLPAFLLFCIAPFFFSLAHNAIHAVPLWLAKFFAWAGGYWLIFTIYSFMGAVVYGLAWLLCAAAGFDWQAVGPRLSAYIRACILMILIVGSYRALVPVYRHIFVETDKVEADTTIAFLSDTHFSPLLSHWFVKNMVRRIQSVHADAILFGGDLIDAHLDFVRRDGSYTYINGLHAPLGVYAVYGNHDYFDSDVGELARLLPAVRFLADEQSPIGRNIVLTGMSDYIHYPNHAMPAVDALAFNIAVDHEPLRMAPAARQGYDLYLAGHTHGGQFFPENVVTRRMYTLCYGVRRFGRLLAVVTSGYGFWGTPFRTGPRPEIVVLHIHRT</sequence>
<dbReference type="EMBL" id="CP029462">
    <property type="protein sequence ID" value="AXL21574.1"/>
    <property type="molecule type" value="Genomic_DNA"/>
</dbReference>
<dbReference type="AlphaFoldDB" id="A0A346B0D1"/>
<dbReference type="Proteomes" id="UP000254337">
    <property type="component" value="Chromosome"/>
</dbReference>
<feature type="transmembrane region" description="Helical" evidence="2">
    <location>
        <begin position="7"/>
        <end position="26"/>
    </location>
</feature>
<feature type="transmembrane region" description="Helical" evidence="2">
    <location>
        <begin position="75"/>
        <end position="99"/>
    </location>
</feature>